<organism evidence="15 16">
    <name type="scientific">Orchesella dallaii</name>
    <dbReference type="NCBI Taxonomy" id="48710"/>
    <lineage>
        <taxon>Eukaryota</taxon>
        <taxon>Metazoa</taxon>
        <taxon>Ecdysozoa</taxon>
        <taxon>Arthropoda</taxon>
        <taxon>Hexapoda</taxon>
        <taxon>Collembola</taxon>
        <taxon>Entomobryomorpha</taxon>
        <taxon>Entomobryoidea</taxon>
        <taxon>Orchesellidae</taxon>
        <taxon>Orchesellinae</taxon>
        <taxon>Orchesella</taxon>
    </lineage>
</organism>
<keyword evidence="9" id="KW-0319">Glycerol metabolism</keyword>
<keyword evidence="6" id="KW-0444">Lipid biosynthesis</keyword>
<dbReference type="CDD" id="cd07987">
    <property type="entry name" value="LPLAT_MGAT-like"/>
    <property type="match status" value="1"/>
</dbReference>
<evidence type="ECO:0000256" key="14">
    <source>
        <dbReference type="ARBA" id="ARBA00023315"/>
    </source>
</evidence>
<evidence type="ECO:0000256" key="11">
    <source>
        <dbReference type="ARBA" id="ARBA00022989"/>
    </source>
</evidence>
<keyword evidence="8" id="KW-0812">Transmembrane</keyword>
<comment type="pathway">
    <text evidence="3">Lipid metabolism.</text>
</comment>
<name>A0ABP1PME6_9HEXA</name>
<dbReference type="Pfam" id="PF03982">
    <property type="entry name" value="DAGAT"/>
    <property type="match status" value="1"/>
</dbReference>
<dbReference type="EMBL" id="CAXLJM020000004">
    <property type="protein sequence ID" value="CAL8070142.1"/>
    <property type="molecule type" value="Genomic_DNA"/>
</dbReference>
<evidence type="ECO:0000256" key="12">
    <source>
        <dbReference type="ARBA" id="ARBA00023098"/>
    </source>
</evidence>
<keyword evidence="13" id="KW-0472">Membrane</keyword>
<evidence type="ECO:0000256" key="9">
    <source>
        <dbReference type="ARBA" id="ARBA00022798"/>
    </source>
</evidence>
<evidence type="ECO:0000256" key="3">
    <source>
        <dbReference type="ARBA" id="ARBA00005189"/>
    </source>
</evidence>
<evidence type="ECO:0000256" key="7">
    <source>
        <dbReference type="ARBA" id="ARBA00022679"/>
    </source>
</evidence>
<comment type="subcellular location">
    <subcellularLocation>
        <location evidence="1">Endoplasmic reticulum membrane</location>
        <topology evidence="1">Multi-pass membrane protein</topology>
    </subcellularLocation>
</comment>
<accession>A0ABP1PME6</accession>
<evidence type="ECO:0000256" key="8">
    <source>
        <dbReference type="ARBA" id="ARBA00022692"/>
    </source>
</evidence>
<dbReference type="Proteomes" id="UP001642540">
    <property type="component" value="Unassembled WGS sequence"/>
</dbReference>
<protein>
    <recommendedName>
        <fullName evidence="5">diacylglycerol O-acyltransferase</fullName>
        <ecNumber evidence="5">2.3.1.20</ecNumber>
    </recommendedName>
</protein>
<keyword evidence="14" id="KW-0012">Acyltransferase</keyword>
<comment type="pathway">
    <text evidence="2">Glycerolipid metabolism; triacylglycerol biosynthesis.</text>
</comment>
<gene>
    <name evidence="15" type="ORF">ODALV1_LOCUS1094</name>
</gene>
<evidence type="ECO:0000256" key="5">
    <source>
        <dbReference type="ARBA" id="ARBA00013244"/>
    </source>
</evidence>
<keyword evidence="16" id="KW-1185">Reference proteome</keyword>
<evidence type="ECO:0000256" key="13">
    <source>
        <dbReference type="ARBA" id="ARBA00023136"/>
    </source>
</evidence>
<dbReference type="PANTHER" id="PTHR12317:SF0">
    <property type="entry name" value="ACYLTRANSFERASE"/>
    <property type="match status" value="1"/>
</dbReference>
<sequence>MNNILGSEKKGNVAVLMPGGAPEVLDAHPNAYVLQLRHRKGFIKVALENGSPLVPVFSFGENEIHKQYPNPRGSLLRKVQDFIQSIFEIPPALFYGTGFLFDFGPFPYSKPITVVVGSPIPVRKTENPSIEDIDHLHSVYIDAITDLYYAHKQKYVPKSTLTIV</sequence>
<keyword evidence="11" id="KW-1133">Transmembrane helix</keyword>
<evidence type="ECO:0000256" key="10">
    <source>
        <dbReference type="ARBA" id="ARBA00022824"/>
    </source>
</evidence>
<evidence type="ECO:0000256" key="2">
    <source>
        <dbReference type="ARBA" id="ARBA00004771"/>
    </source>
</evidence>
<keyword evidence="7" id="KW-0808">Transferase</keyword>
<keyword evidence="10" id="KW-0256">Endoplasmic reticulum</keyword>
<comment type="caution">
    <text evidence="15">The sequence shown here is derived from an EMBL/GenBank/DDBJ whole genome shotgun (WGS) entry which is preliminary data.</text>
</comment>
<evidence type="ECO:0000256" key="1">
    <source>
        <dbReference type="ARBA" id="ARBA00004477"/>
    </source>
</evidence>
<comment type="similarity">
    <text evidence="4">Belongs to the diacylglycerol acyltransferase family.</text>
</comment>
<dbReference type="EC" id="2.3.1.20" evidence="5"/>
<reference evidence="15 16" key="1">
    <citation type="submission" date="2024-08" db="EMBL/GenBank/DDBJ databases">
        <authorList>
            <person name="Cucini C."/>
            <person name="Frati F."/>
        </authorList>
    </citation>
    <scope>NUCLEOTIDE SEQUENCE [LARGE SCALE GENOMIC DNA]</scope>
</reference>
<keyword evidence="12" id="KW-0443">Lipid metabolism</keyword>
<evidence type="ECO:0000313" key="16">
    <source>
        <dbReference type="Proteomes" id="UP001642540"/>
    </source>
</evidence>
<evidence type="ECO:0000256" key="6">
    <source>
        <dbReference type="ARBA" id="ARBA00022516"/>
    </source>
</evidence>
<dbReference type="InterPro" id="IPR007130">
    <property type="entry name" value="DAGAT"/>
</dbReference>
<dbReference type="PANTHER" id="PTHR12317">
    <property type="entry name" value="DIACYLGLYCEROL O-ACYLTRANSFERASE"/>
    <property type="match status" value="1"/>
</dbReference>
<evidence type="ECO:0000313" key="15">
    <source>
        <dbReference type="EMBL" id="CAL8070142.1"/>
    </source>
</evidence>
<evidence type="ECO:0000256" key="4">
    <source>
        <dbReference type="ARBA" id="ARBA00005420"/>
    </source>
</evidence>
<proteinExistence type="inferred from homology"/>